<evidence type="ECO:0000313" key="4">
    <source>
        <dbReference type="EMBL" id="OWQ85080.1"/>
    </source>
</evidence>
<comment type="caution">
    <text evidence="4">The sequence shown here is derived from an EMBL/GenBank/DDBJ whole genome shotgun (WGS) entry which is preliminary data.</text>
</comment>
<protein>
    <recommendedName>
        <fullName evidence="3">HIRAN domain-containing protein</fullName>
    </recommendedName>
</protein>
<keyword evidence="5" id="KW-1185">Reference proteome</keyword>
<dbReference type="InterPro" id="IPR014905">
    <property type="entry name" value="HIRAN"/>
</dbReference>
<dbReference type="EMBL" id="NIOF01000014">
    <property type="protein sequence ID" value="OWQ85080.1"/>
    <property type="molecule type" value="Genomic_DNA"/>
</dbReference>
<gene>
    <name evidence="4" type="ORF">CDN99_22990</name>
</gene>
<dbReference type="GO" id="GO:0003676">
    <property type="term" value="F:nucleic acid binding"/>
    <property type="evidence" value="ECO:0007669"/>
    <property type="project" value="InterPro"/>
</dbReference>
<evidence type="ECO:0000256" key="1">
    <source>
        <dbReference type="ARBA" id="ARBA00022723"/>
    </source>
</evidence>
<evidence type="ECO:0000256" key="2">
    <source>
        <dbReference type="ARBA" id="ARBA00022801"/>
    </source>
</evidence>
<keyword evidence="1" id="KW-0479">Metal-binding</keyword>
<proteinExistence type="predicted"/>
<keyword evidence="2" id="KW-0378">Hydrolase</keyword>
<dbReference type="AlphaFoldDB" id="A0A246IY18"/>
<sequence length="245" mass="27723">MNTLFLAWQTPRPTRAWFPIGRLDAEDHHFVFRYTGGAIKAQEEAGFSALIAFPDLNRRYEADELFPLFKNRILDPNRKDFAEYLGWLDMDPLRADPVEILGLTGGERETDSLEVFPKLEKRADGSICSRFFLHGLRHVSSEAQIRAKRLMPGEKLQVAIEVNNPATGFAIQLQTSDGHLIGWAPRYLIEDLRQGLIEPSAITAEVRRINELGAPFARRVLIELRCGLPASFQPMTSSDYTVLTP</sequence>
<organism evidence="4 5">
    <name type="scientific">Roseateles aquatilis</name>
    <dbReference type="NCBI Taxonomy" id="431061"/>
    <lineage>
        <taxon>Bacteria</taxon>
        <taxon>Pseudomonadati</taxon>
        <taxon>Pseudomonadota</taxon>
        <taxon>Betaproteobacteria</taxon>
        <taxon>Burkholderiales</taxon>
        <taxon>Sphaerotilaceae</taxon>
        <taxon>Roseateles</taxon>
    </lineage>
</organism>
<accession>A0A246IY18</accession>
<dbReference type="GO" id="GO:0016818">
    <property type="term" value="F:hydrolase activity, acting on acid anhydrides, in phosphorus-containing anhydrides"/>
    <property type="evidence" value="ECO:0007669"/>
    <property type="project" value="InterPro"/>
</dbReference>
<dbReference type="SMART" id="SM00910">
    <property type="entry name" value="HIRAN"/>
    <property type="match status" value="1"/>
</dbReference>
<dbReference type="Proteomes" id="UP000197468">
    <property type="component" value="Unassembled WGS sequence"/>
</dbReference>
<reference evidence="4 5" key="1">
    <citation type="journal article" date="2008" name="Int. J. Syst. Evol. Microbiol.">
        <title>Description of Roseateles aquatilis sp. nov. and Roseateles terrae sp. nov., in the class Betaproteobacteria, and emended description of the genus Roseateles.</title>
        <authorList>
            <person name="Gomila M."/>
            <person name="Bowien B."/>
            <person name="Falsen E."/>
            <person name="Moore E.R."/>
            <person name="Lalucat J."/>
        </authorList>
    </citation>
    <scope>NUCLEOTIDE SEQUENCE [LARGE SCALE GENOMIC DNA]</scope>
    <source>
        <strain evidence="4 5">CCUG 48205</strain>
    </source>
</reference>
<dbReference type="Gene3D" id="3.30.70.2330">
    <property type="match status" value="1"/>
</dbReference>
<evidence type="ECO:0000259" key="3">
    <source>
        <dbReference type="SMART" id="SM00910"/>
    </source>
</evidence>
<evidence type="ECO:0000313" key="5">
    <source>
        <dbReference type="Proteomes" id="UP000197468"/>
    </source>
</evidence>
<dbReference type="GO" id="GO:0008270">
    <property type="term" value="F:zinc ion binding"/>
    <property type="evidence" value="ECO:0007669"/>
    <property type="project" value="InterPro"/>
</dbReference>
<name>A0A246IY18_9BURK</name>
<feature type="domain" description="HIRAN" evidence="3">
    <location>
        <begin position="126"/>
        <end position="228"/>
    </location>
</feature>
<dbReference type="RefSeq" id="WP_088387221.1">
    <property type="nucleotide sequence ID" value="NZ_NIOF01000014.1"/>
</dbReference>
<dbReference type="OrthoDB" id="452395at2"/>